<gene>
    <name evidence="12" type="primary">ribE</name>
    <name evidence="12" type="ORF">SAMEA4384403_00967</name>
</gene>
<evidence type="ECO:0000313" key="13">
    <source>
        <dbReference type="Proteomes" id="UP000242084"/>
    </source>
</evidence>
<evidence type="ECO:0000313" key="12">
    <source>
        <dbReference type="EMBL" id="SNV63707.1"/>
    </source>
</evidence>
<name>A0A239YY82_9STAP</name>
<organism evidence="12 13">
    <name type="scientific">Mammaliicoccus stepanovicii</name>
    <dbReference type="NCBI Taxonomy" id="643214"/>
    <lineage>
        <taxon>Bacteria</taxon>
        <taxon>Bacillati</taxon>
        <taxon>Bacillota</taxon>
        <taxon>Bacilli</taxon>
        <taxon>Bacillales</taxon>
        <taxon>Staphylococcaceae</taxon>
        <taxon>Mammaliicoccus</taxon>
    </lineage>
</organism>
<dbReference type="PANTHER" id="PTHR21098">
    <property type="entry name" value="RIBOFLAVIN SYNTHASE ALPHA CHAIN"/>
    <property type="match status" value="1"/>
</dbReference>
<sequence length="210" mass="23165">MFTGIIETVGTIINVKSTSGVKSMQIHAPEITDDLKLGDSVSVNGVCLTVTEKQETSFKVEVITGTISVTYLDTISINDQVNLERAMLAGGRFGGHFVSGHVDGKGNIKRISKKKDEWIVEIAVDKSLLNQMISKGSVTVDGISLTIFNLNDRSFEIHLIPETRNRTIFANKKQGDHVHVETDLLFKYVEKITNQSKDGISQEKLLKLGF</sequence>
<keyword evidence="6" id="KW-0686">Riboflavin biosynthesis</keyword>
<dbReference type="Gene3D" id="2.40.30.20">
    <property type="match status" value="2"/>
</dbReference>
<dbReference type="RefSeq" id="WP_095087334.1">
    <property type="nucleotide sequence ID" value="NZ_BMDM01000002.1"/>
</dbReference>
<evidence type="ECO:0000256" key="9">
    <source>
        <dbReference type="NCBIfam" id="TIGR00187"/>
    </source>
</evidence>
<dbReference type="PANTHER" id="PTHR21098:SF12">
    <property type="entry name" value="RIBOFLAVIN SYNTHASE"/>
    <property type="match status" value="1"/>
</dbReference>
<dbReference type="AlphaFoldDB" id="A0A239YY82"/>
<dbReference type="GO" id="GO:0004746">
    <property type="term" value="F:riboflavin synthase activity"/>
    <property type="evidence" value="ECO:0007669"/>
    <property type="project" value="UniProtKB-UniRule"/>
</dbReference>
<dbReference type="SUPFAM" id="SSF63380">
    <property type="entry name" value="Riboflavin synthase domain-like"/>
    <property type="match status" value="2"/>
</dbReference>
<protein>
    <recommendedName>
        <fullName evidence="5 9">Riboflavin synthase</fullName>
        <ecNumber evidence="4 9">2.5.1.9</ecNumber>
    </recommendedName>
</protein>
<dbReference type="PROSITE" id="PS51177">
    <property type="entry name" value="LUMAZINE_BIND"/>
    <property type="match status" value="2"/>
</dbReference>
<evidence type="ECO:0000256" key="8">
    <source>
        <dbReference type="ARBA" id="ARBA00022737"/>
    </source>
</evidence>
<dbReference type="FunFam" id="2.40.30.20:FF:000004">
    <property type="entry name" value="Riboflavin synthase, alpha subunit"/>
    <property type="match status" value="1"/>
</dbReference>
<feature type="domain" description="Lumazine-binding" evidence="11">
    <location>
        <begin position="97"/>
        <end position="193"/>
    </location>
</feature>
<evidence type="ECO:0000259" key="11">
    <source>
        <dbReference type="PROSITE" id="PS51177"/>
    </source>
</evidence>
<feature type="repeat" description="Lumazine-binding" evidence="10">
    <location>
        <begin position="97"/>
        <end position="193"/>
    </location>
</feature>
<evidence type="ECO:0000256" key="4">
    <source>
        <dbReference type="ARBA" id="ARBA00012827"/>
    </source>
</evidence>
<dbReference type="PIRSF" id="PIRSF000498">
    <property type="entry name" value="Riboflavin_syn_A"/>
    <property type="match status" value="1"/>
</dbReference>
<dbReference type="CDD" id="cd00402">
    <property type="entry name" value="Riboflavin_synthase_like"/>
    <property type="match status" value="1"/>
</dbReference>
<dbReference type="NCBIfam" id="NF006767">
    <property type="entry name" value="PRK09289.1"/>
    <property type="match status" value="1"/>
</dbReference>
<comment type="catalytic activity">
    <reaction evidence="1">
        <text>2 6,7-dimethyl-8-(1-D-ribityl)lumazine + H(+) = 5-amino-6-(D-ribitylamino)uracil + riboflavin</text>
        <dbReference type="Rhea" id="RHEA:20772"/>
        <dbReference type="ChEBI" id="CHEBI:15378"/>
        <dbReference type="ChEBI" id="CHEBI:15934"/>
        <dbReference type="ChEBI" id="CHEBI:57986"/>
        <dbReference type="ChEBI" id="CHEBI:58201"/>
        <dbReference type="EC" id="2.5.1.9"/>
    </reaction>
</comment>
<dbReference type="InterPro" id="IPR017938">
    <property type="entry name" value="Riboflavin_synthase-like_b-brl"/>
</dbReference>
<comment type="pathway">
    <text evidence="3">Cofactor biosynthesis; riboflavin biosynthesis; riboflavin from 2-hydroxy-3-oxobutyl phosphate and 5-amino-6-(D-ribitylamino)uracil: step 2/2.</text>
</comment>
<dbReference type="Proteomes" id="UP000242084">
    <property type="component" value="Chromosome 1"/>
</dbReference>
<keyword evidence="7 12" id="KW-0808">Transferase</keyword>
<dbReference type="InterPro" id="IPR026017">
    <property type="entry name" value="Lumazine-bd_dom"/>
</dbReference>
<keyword evidence="8" id="KW-0677">Repeat</keyword>
<dbReference type="GO" id="GO:0009231">
    <property type="term" value="P:riboflavin biosynthetic process"/>
    <property type="evidence" value="ECO:0007669"/>
    <property type="project" value="UniProtKB-KW"/>
</dbReference>
<evidence type="ECO:0000256" key="1">
    <source>
        <dbReference type="ARBA" id="ARBA00000968"/>
    </source>
</evidence>
<dbReference type="EC" id="2.5.1.9" evidence="4 9"/>
<dbReference type="Pfam" id="PF00677">
    <property type="entry name" value="Lum_binding"/>
    <property type="match status" value="2"/>
</dbReference>
<dbReference type="EMBL" id="LT906462">
    <property type="protein sequence ID" value="SNV63707.1"/>
    <property type="molecule type" value="Genomic_DNA"/>
</dbReference>
<evidence type="ECO:0000256" key="10">
    <source>
        <dbReference type="PROSITE-ProRule" id="PRU00524"/>
    </source>
</evidence>
<evidence type="ECO:0000256" key="2">
    <source>
        <dbReference type="ARBA" id="ARBA00002803"/>
    </source>
</evidence>
<evidence type="ECO:0000256" key="7">
    <source>
        <dbReference type="ARBA" id="ARBA00022679"/>
    </source>
</evidence>
<reference evidence="12 13" key="1">
    <citation type="submission" date="2017-06" db="EMBL/GenBank/DDBJ databases">
        <authorList>
            <consortium name="Pathogen Informatics"/>
        </authorList>
    </citation>
    <scope>NUCLEOTIDE SEQUENCE [LARGE SCALE GENOMIC DNA]</scope>
    <source>
        <strain evidence="12 13">NCTC13839</strain>
    </source>
</reference>
<accession>A0A239YY82</accession>
<evidence type="ECO:0000256" key="6">
    <source>
        <dbReference type="ARBA" id="ARBA00022619"/>
    </source>
</evidence>
<dbReference type="InterPro" id="IPR001783">
    <property type="entry name" value="Lumazine-bd"/>
</dbReference>
<dbReference type="NCBIfam" id="NF009566">
    <property type="entry name" value="PRK13020.1"/>
    <property type="match status" value="1"/>
</dbReference>
<keyword evidence="13" id="KW-1185">Reference proteome</keyword>
<evidence type="ECO:0000256" key="5">
    <source>
        <dbReference type="ARBA" id="ARBA00013950"/>
    </source>
</evidence>
<dbReference type="NCBIfam" id="TIGR00187">
    <property type="entry name" value="ribE"/>
    <property type="match status" value="1"/>
</dbReference>
<evidence type="ECO:0000256" key="3">
    <source>
        <dbReference type="ARBA" id="ARBA00004887"/>
    </source>
</evidence>
<dbReference type="OrthoDB" id="9788537at2"/>
<comment type="function">
    <text evidence="2">Catalyzes the dismutation of two molecules of 6,7-dimethyl-8-ribityllumazine, resulting in the formation of riboflavin and 5-amino-6-(D-ribitylamino)uracil.</text>
</comment>
<dbReference type="KEGG" id="sste:SAMEA4384403_0967"/>
<feature type="repeat" description="Lumazine-binding" evidence="10">
    <location>
        <begin position="1"/>
        <end position="96"/>
    </location>
</feature>
<dbReference type="InterPro" id="IPR023366">
    <property type="entry name" value="ATP_synth_asu-like_sf"/>
</dbReference>
<feature type="domain" description="Lumazine-binding" evidence="11">
    <location>
        <begin position="1"/>
        <end position="96"/>
    </location>
</feature>
<proteinExistence type="predicted"/>